<evidence type="ECO:0008006" key="4">
    <source>
        <dbReference type="Google" id="ProtNLM"/>
    </source>
</evidence>
<sequence>MSESSINSLEKLYVRRCYCGLNALNLTVLTDLKAGRRFYKCPRPKVNKQQLPPRAVTIIMDLKGKLDAMKVERNKLKRIVNGMGKAERGNLEILFGEMKFISAQEAGKVMLLEKKIKKSKTIIFISCTLFVVFVVRIMK</sequence>
<evidence type="ECO:0000313" key="2">
    <source>
        <dbReference type="EMBL" id="KAK4716564.1"/>
    </source>
</evidence>
<keyword evidence="1" id="KW-0472">Membrane</keyword>
<keyword evidence="1" id="KW-1133">Transmembrane helix</keyword>
<reference evidence="2 3" key="1">
    <citation type="submission" date="2023-10" db="EMBL/GenBank/DDBJ databases">
        <title>Genome-Wide Identification Analysis in wild type Solanum Pinnatisectum Reveals Some Genes Defensing Phytophthora Infestans.</title>
        <authorList>
            <person name="Sun C."/>
        </authorList>
    </citation>
    <scope>NUCLEOTIDE SEQUENCE [LARGE SCALE GENOMIC DNA]</scope>
    <source>
        <strain evidence="2">LQN</strain>
        <tissue evidence="2">Leaf</tissue>
    </source>
</reference>
<gene>
    <name evidence="2" type="ORF">R3W88_014902</name>
</gene>
<dbReference type="EMBL" id="JAWPEI010000009">
    <property type="protein sequence ID" value="KAK4716564.1"/>
    <property type="molecule type" value="Genomic_DNA"/>
</dbReference>
<accession>A0AAV9KTA9</accession>
<dbReference type="Proteomes" id="UP001311915">
    <property type="component" value="Unassembled WGS sequence"/>
</dbReference>
<evidence type="ECO:0000313" key="3">
    <source>
        <dbReference type="Proteomes" id="UP001311915"/>
    </source>
</evidence>
<feature type="transmembrane region" description="Helical" evidence="1">
    <location>
        <begin position="121"/>
        <end position="138"/>
    </location>
</feature>
<dbReference type="AlphaFoldDB" id="A0AAV9KTA9"/>
<keyword evidence="3" id="KW-1185">Reference proteome</keyword>
<keyword evidence="1" id="KW-0812">Transmembrane</keyword>
<organism evidence="2 3">
    <name type="scientific">Solanum pinnatisectum</name>
    <name type="common">tansyleaf nightshade</name>
    <dbReference type="NCBI Taxonomy" id="50273"/>
    <lineage>
        <taxon>Eukaryota</taxon>
        <taxon>Viridiplantae</taxon>
        <taxon>Streptophyta</taxon>
        <taxon>Embryophyta</taxon>
        <taxon>Tracheophyta</taxon>
        <taxon>Spermatophyta</taxon>
        <taxon>Magnoliopsida</taxon>
        <taxon>eudicotyledons</taxon>
        <taxon>Gunneridae</taxon>
        <taxon>Pentapetalae</taxon>
        <taxon>asterids</taxon>
        <taxon>lamiids</taxon>
        <taxon>Solanales</taxon>
        <taxon>Solanaceae</taxon>
        <taxon>Solanoideae</taxon>
        <taxon>Solaneae</taxon>
        <taxon>Solanum</taxon>
    </lineage>
</organism>
<proteinExistence type="predicted"/>
<evidence type="ECO:0000256" key="1">
    <source>
        <dbReference type="SAM" id="Phobius"/>
    </source>
</evidence>
<name>A0AAV9KTA9_9SOLN</name>
<comment type="caution">
    <text evidence="2">The sequence shown here is derived from an EMBL/GenBank/DDBJ whole genome shotgun (WGS) entry which is preliminary data.</text>
</comment>
<protein>
    <recommendedName>
        <fullName evidence="4">Zinc finger GRF-type domain-containing protein</fullName>
    </recommendedName>
</protein>